<dbReference type="PATRIC" id="fig|1357400.3.peg.214"/>
<keyword evidence="8 11" id="KW-0694">RNA-binding</keyword>
<dbReference type="PROSITE" id="PS50860">
    <property type="entry name" value="AA_TRNA_LIGASE_II_ALA"/>
    <property type="match status" value="1"/>
</dbReference>
<keyword evidence="11" id="KW-0963">Cytoplasm</keyword>
<dbReference type="EC" id="6.1.1.7" evidence="11"/>
<dbReference type="GO" id="GO:0008270">
    <property type="term" value="F:zinc ion binding"/>
    <property type="evidence" value="ECO:0007669"/>
    <property type="project" value="UniProtKB-UniRule"/>
</dbReference>
<dbReference type="SUPFAM" id="SSF55186">
    <property type="entry name" value="ThrRS/AlaRS common domain"/>
    <property type="match status" value="1"/>
</dbReference>
<keyword evidence="15" id="KW-1185">Reference proteome</keyword>
<sequence length="988" mass="107685">MADDIRGLFLDFFAKKQGKIASTQGTNTARDKGSVSASKADTNASQAENRASQAGNSADSLASECASSEANGGGGGEASGHKVYDSMPLVPDDASLLFTNAGMVQFKDIFTGKIPTPTPPRATSSQLCIRAGGKHNDLENVGYTARHHTLFEMLGNFSFGDYFKREAIAYSWEFVTEVLKFDKSLLYVTIHKSDDEAYELWQEHIEPSRIKRMGDKDNFWQMGDTGPCGPCSEIYIDQGEKYFHSSEDYFGGEGDRFLEIWNLVFMQYERDKQGNLTPLPRPSIDTGMGLERVYALKEGKINNYDTSLFAPLMRKIEQLTGQKYVRDDEISESRGVNEVKSKHSSGAQNAQASFRVIADHARSVAFLLAQGVNFDKEGRGYVLRRILRRAVRHGYLLGLKKPFLCEVVGEVCECMGAHYGYLLERKGAIMEQCRAEEARFFETIDAGMELFSTEFEKLQKSSKKGAGKNSEDKIGEGKKGTGLFSGEVAFKLYDTYGFPLDLTQDMLRESAMEVDLSAFDKCMEAQKSRSKASWRGSGDEAKEGDFNALLSAFGENEFVGYEKDCAKSKILALLDTNYRRIEVLNGDGYIFLDLTPLYAEGGGPVGDSGEIFMNGKKVANVIYTKKYFGLNISEISTSSELKVGDIVEVKVSPSRTEIAKHHSATHLLHLALRQILGLHIAQAGSLVESTRLRFDFSHPKALSSEELSQIQDFVNERIWEGNAQQCEIMPIDEAKAKGACALFGEKYGERVRVISFGESMELCGGIHCANSADIGSFYITKESGVSSGVRRIEAVCGKAGYEYAKNALNEAKEARLALKSNDLLGAITKLRLSAKNAKKATPTSPKNLQAELINGVSLIVQSFEEVGIDALKEMVDNAKNAHKRVAIMLFGLNEGRIDIVAGVKEANLKAGAWVKQIAQMLGGNGGGRDDFAQAGVKIEGVKIEGAKVNGADCGDSSGASSSGVDCGALSSKIGNALEEAKGIAKAGL</sequence>
<feature type="region of interest" description="Disordered" evidence="12">
    <location>
        <begin position="21"/>
        <end position="79"/>
    </location>
</feature>
<dbReference type="InterPro" id="IPR018165">
    <property type="entry name" value="Ala-tRNA-synth_IIc_core"/>
</dbReference>
<dbReference type="PANTHER" id="PTHR11777:SF9">
    <property type="entry name" value="ALANINE--TRNA LIGASE, CYTOPLASMIC"/>
    <property type="match status" value="1"/>
</dbReference>
<evidence type="ECO:0000256" key="9">
    <source>
        <dbReference type="ARBA" id="ARBA00022917"/>
    </source>
</evidence>
<reference evidence="14 15" key="1">
    <citation type="journal article" date="2014" name="Genome Announc.">
        <title>Draft genome sequences of six enterohepatic helicobacter species isolated from humans and one from rhesus macaques.</title>
        <authorList>
            <person name="Shen Z."/>
            <person name="Sheh A."/>
            <person name="Young S.K."/>
            <person name="Abouelliel A."/>
            <person name="Ward D.V."/>
            <person name="Earl A.M."/>
            <person name="Fox J.G."/>
        </authorList>
    </citation>
    <scope>NUCLEOTIDE SEQUENCE [LARGE SCALE GENOMIC DNA]</scope>
    <source>
        <strain evidence="14 15">MIT 99-5501</strain>
    </source>
</reference>
<dbReference type="InterPro" id="IPR009000">
    <property type="entry name" value="Transl_B-barrel_sf"/>
</dbReference>
<dbReference type="Pfam" id="PF07973">
    <property type="entry name" value="tRNA_SAD"/>
    <property type="match status" value="1"/>
</dbReference>
<dbReference type="Gene3D" id="3.10.310.40">
    <property type="match status" value="1"/>
</dbReference>
<keyword evidence="9 11" id="KW-0648">Protein biosynthesis</keyword>
<dbReference type="Gene3D" id="3.30.980.10">
    <property type="entry name" value="Threonyl-trna Synthetase, Chain A, domain 2"/>
    <property type="match status" value="1"/>
</dbReference>
<feature type="domain" description="Alanyl-transfer RNA synthetases family profile" evidence="13">
    <location>
        <begin position="1"/>
        <end position="806"/>
    </location>
</feature>
<feature type="compositionally biased region" description="Polar residues" evidence="12">
    <location>
        <begin position="35"/>
        <end position="60"/>
    </location>
</feature>
<feature type="binding site" evidence="11">
    <location>
        <position position="662"/>
    </location>
    <ligand>
        <name>Zn(2+)</name>
        <dbReference type="ChEBI" id="CHEBI:29105"/>
    </ligand>
</feature>
<evidence type="ECO:0000256" key="12">
    <source>
        <dbReference type="SAM" id="MobiDB-lite"/>
    </source>
</evidence>
<dbReference type="GO" id="GO:0004813">
    <property type="term" value="F:alanine-tRNA ligase activity"/>
    <property type="evidence" value="ECO:0007669"/>
    <property type="project" value="UniProtKB-UniRule"/>
</dbReference>
<comment type="subcellular location">
    <subcellularLocation>
        <location evidence="11">Cytoplasm</location>
    </subcellularLocation>
</comment>
<comment type="caution">
    <text evidence="14">The sequence shown here is derived from an EMBL/GenBank/DDBJ whole genome shotgun (WGS) entry which is preliminary data.</text>
</comment>
<dbReference type="InterPro" id="IPR018163">
    <property type="entry name" value="Thr/Ala-tRNA-synth_IIc_edit"/>
</dbReference>
<evidence type="ECO:0000256" key="10">
    <source>
        <dbReference type="ARBA" id="ARBA00023146"/>
    </source>
</evidence>
<evidence type="ECO:0000256" key="1">
    <source>
        <dbReference type="ARBA" id="ARBA00008226"/>
    </source>
</evidence>
<dbReference type="Pfam" id="PF01411">
    <property type="entry name" value="tRNA-synt_2c"/>
    <property type="match status" value="1"/>
</dbReference>
<dbReference type="PANTHER" id="PTHR11777">
    <property type="entry name" value="ALANYL-TRNA SYNTHETASE"/>
    <property type="match status" value="1"/>
</dbReference>
<dbReference type="InterPro" id="IPR012947">
    <property type="entry name" value="tRNA_SAD"/>
</dbReference>
<comment type="cofactor">
    <cofactor evidence="11">
        <name>Zn(2+)</name>
        <dbReference type="ChEBI" id="CHEBI:29105"/>
    </cofactor>
    <text evidence="11">Binds 1 zinc ion per subunit.</text>
</comment>
<organism evidence="14 15">
    <name type="scientific">Helicobacter macacae MIT 99-5501</name>
    <dbReference type="NCBI Taxonomy" id="1357400"/>
    <lineage>
        <taxon>Bacteria</taxon>
        <taxon>Pseudomonadati</taxon>
        <taxon>Campylobacterota</taxon>
        <taxon>Epsilonproteobacteria</taxon>
        <taxon>Campylobacterales</taxon>
        <taxon>Helicobacteraceae</taxon>
        <taxon>Helicobacter</taxon>
    </lineage>
</organism>
<protein>
    <recommendedName>
        <fullName evidence="11">Alanine--tRNA ligase</fullName>
        <ecNumber evidence="11">6.1.1.7</ecNumber>
    </recommendedName>
    <alternativeName>
        <fullName evidence="11">Alanyl-tRNA synthetase</fullName>
        <shortName evidence="11">AlaRS</shortName>
    </alternativeName>
</protein>
<dbReference type="InterPro" id="IPR002318">
    <property type="entry name" value="Ala-tRNA-lgiase_IIc"/>
</dbReference>
<dbReference type="SUPFAM" id="SSF50447">
    <property type="entry name" value="Translation proteins"/>
    <property type="match status" value="1"/>
</dbReference>
<keyword evidence="3 11" id="KW-0436">Ligase</keyword>
<dbReference type="EMBL" id="AZJI01000001">
    <property type="protein sequence ID" value="ETD24811.1"/>
    <property type="molecule type" value="Genomic_DNA"/>
</dbReference>
<evidence type="ECO:0000256" key="11">
    <source>
        <dbReference type="HAMAP-Rule" id="MF_00036"/>
    </source>
</evidence>
<evidence type="ECO:0000313" key="15">
    <source>
        <dbReference type="Proteomes" id="UP000018731"/>
    </source>
</evidence>
<dbReference type="GO" id="GO:0005829">
    <property type="term" value="C:cytosol"/>
    <property type="evidence" value="ECO:0007669"/>
    <property type="project" value="TreeGrafter"/>
</dbReference>
<dbReference type="Gene3D" id="3.30.54.20">
    <property type="match status" value="1"/>
</dbReference>
<dbReference type="FunFam" id="3.30.930.10:FF:000004">
    <property type="entry name" value="Alanine--tRNA ligase"/>
    <property type="match status" value="1"/>
</dbReference>
<evidence type="ECO:0000256" key="2">
    <source>
        <dbReference type="ARBA" id="ARBA00022555"/>
    </source>
</evidence>
<dbReference type="AlphaFoldDB" id="V8CDJ8"/>
<keyword evidence="10 11" id="KW-0030">Aminoacyl-tRNA synthetase</keyword>
<dbReference type="CDD" id="cd00673">
    <property type="entry name" value="AlaRS_core"/>
    <property type="match status" value="1"/>
</dbReference>
<dbReference type="eggNOG" id="COG0013">
    <property type="taxonomic scope" value="Bacteria"/>
</dbReference>
<dbReference type="STRING" id="1357400.HMPREF2086_00145"/>
<keyword evidence="4 11" id="KW-0479">Metal-binding</keyword>
<dbReference type="HAMAP" id="MF_00036_B">
    <property type="entry name" value="Ala_tRNA_synth_B"/>
    <property type="match status" value="1"/>
</dbReference>
<comment type="catalytic activity">
    <reaction evidence="11">
        <text>tRNA(Ala) + L-alanine + ATP = L-alanyl-tRNA(Ala) + AMP + diphosphate</text>
        <dbReference type="Rhea" id="RHEA:12540"/>
        <dbReference type="Rhea" id="RHEA-COMP:9657"/>
        <dbReference type="Rhea" id="RHEA-COMP:9923"/>
        <dbReference type="ChEBI" id="CHEBI:30616"/>
        <dbReference type="ChEBI" id="CHEBI:33019"/>
        <dbReference type="ChEBI" id="CHEBI:57972"/>
        <dbReference type="ChEBI" id="CHEBI:78442"/>
        <dbReference type="ChEBI" id="CHEBI:78497"/>
        <dbReference type="ChEBI" id="CHEBI:456215"/>
        <dbReference type="EC" id="6.1.1.7"/>
    </reaction>
</comment>
<dbReference type="HOGENOM" id="CLU_004485_1_1_7"/>
<dbReference type="FunFam" id="3.30.54.20:FF:000001">
    <property type="entry name" value="Alanine--tRNA ligase"/>
    <property type="match status" value="1"/>
</dbReference>
<dbReference type="PRINTS" id="PR00980">
    <property type="entry name" value="TRNASYNTHALA"/>
</dbReference>
<evidence type="ECO:0000256" key="3">
    <source>
        <dbReference type="ARBA" id="ARBA00022598"/>
    </source>
</evidence>
<proteinExistence type="inferred from homology"/>
<dbReference type="SMART" id="SM00863">
    <property type="entry name" value="tRNA_SAD"/>
    <property type="match status" value="1"/>
</dbReference>
<evidence type="ECO:0000259" key="13">
    <source>
        <dbReference type="PROSITE" id="PS50860"/>
    </source>
</evidence>
<keyword evidence="5 11" id="KW-0547">Nucleotide-binding</keyword>
<dbReference type="InterPro" id="IPR050058">
    <property type="entry name" value="Ala-tRNA_ligase"/>
</dbReference>
<evidence type="ECO:0000256" key="8">
    <source>
        <dbReference type="ARBA" id="ARBA00022884"/>
    </source>
</evidence>
<dbReference type="Proteomes" id="UP000018731">
    <property type="component" value="Unassembled WGS sequence"/>
</dbReference>
<dbReference type="InterPro" id="IPR045864">
    <property type="entry name" value="aa-tRNA-synth_II/BPL/LPL"/>
</dbReference>
<dbReference type="InterPro" id="IPR023033">
    <property type="entry name" value="Ala_tRNA_ligase_euk/bac"/>
</dbReference>
<feature type="binding site" evidence="11">
    <location>
        <position position="763"/>
    </location>
    <ligand>
        <name>Zn(2+)</name>
        <dbReference type="ChEBI" id="CHEBI:29105"/>
    </ligand>
</feature>
<evidence type="ECO:0000256" key="7">
    <source>
        <dbReference type="ARBA" id="ARBA00022840"/>
    </source>
</evidence>
<comment type="domain">
    <text evidence="11">Consists of three domains; the N-terminal catalytic domain, the editing domain and the C-terminal C-Ala domain. The editing domain removes incorrectly charged amino acids, while the C-Ala domain, along with tRNA(Ala), serves as a bridge to cooperatively bring together the editing and aminoacylation centers thus stimulating deacylation of misacylated tRNAs.</text>
</comment>
<dbReference type="Gene3D" id="2.40.30.130">
    <property type="match status" value="1"/>
</dbReference>
<dbReference type="Pfam" id="PF02272">
    <property type="entry name" value="DHHA1"/>
    <property type="match status" value="1"/>
</dbReference>
<feature type="binding site" evidence="11">
    <location>
        <position position="767"/>
    </location>
    <ligand>
        <name>Zn(2+)</name>
        <dbReference type="ChEBI" id="CHEBI:29105"/>
    </ligand>
</feature>
<dbReference type="InterPro" id="IPR018164">
    <property type="entry name" value="Ala-tRNA-synth_IIc_N"/>
</dbReference>
<feature type="binding site" evidence="11">
    <location>
        <position position="666"/>
    </location>
    <ligand>
        <name>Zn(2+)</name>
        <dbReference type="ChEBI" id="CHEBI:29105"/>
    </ligand>
</feature>
<keyword evidence="6 11" id="KW-0862">Zinc</keyword>
<dbReference type="RefSeq" id="WP_023926813.1">
    <property type="nucleotide sequence ID" value="NZ_KI669454.1"/>
</dbReference>
<accession>V8CDJ8</accession>
<dbReference type="Gene3D" id="3.30.930.10">
    <property type="entry name" value="Bira Bifunctional Protein, Domain 2"/>
    <property type="match status" value="1"/>
</dbReference>
<comment type="function">
    <text evidence="11">Catalyzes the attachment of alanine to tRNA(Ala) in a two-step reaction: alanine is first activated by ATP to form Ala-AMP and then transferred to the acceptor end of tRNA(Ala). Also edits incorrectly charged Ser-tRNA(Ala) and Gly-tRNA(Ala) via its editing domain.</text>
</comment>
<evidence type="ECO:0000256" key="4">
    <source>
        <dbReference type="ARBA" id="ARBA00022723"/>
    </source>
</evidence>
<dbReference type="InterPro" id="IPR003156">
    <property type="entry name" value="DHHA1_dom"/>
</dbReference>
<dbReference type="NCBIfam" id="TIGR00344">
    <property type="entry name" value="alaS"/>
    <property type="match status" value="1"/>
</dbReference>
<name>V8CDJ8_9HELI</name>
<dbReference type="SUPFAM" id="SSF101353">
    <property type="entry name" value="Putative anticodon-binding domain of alanyl-tRNA synthetase (AlaRS)"/>
    <property type="match status" value="1"/>
</dbReference>
<dbReference type="FunFam" id="3.30.980.10:FF:000004">
    <property type="entry name" value="Alanine--tRNA ligase, cytoplasmic"/>
    <property type="match status" value="1"/>
</dbReference>
<dbReference type="GO" id="GO:0005524">
    <property type="term" value="F:ATP binding"/>
    <property type="evidence" value="ECO:0007669"/>
    <property type="project" value="UniProtKB-UniRule"/>
</dbReference>
<dbReference type="OrthoDB" id="9803884at2"/>
<evidence type="ECO:0000256" key="5">
    <source>
        <dbReference type="ARBA" id="ARBA00022741"/>
    </source>
</evidence>
<dbReference type="GO" id="GO:0002161">
    <property type="term" value="F:aminoacyl-tRNA deacylase activity"/>
    <property type="evidence" value="ECO:0007669"/>
    <property type="project" value="TreeGrafter"/>
</dbReference>
<dbReference type="FunFam" id="3.10.310.40:FF:000001">
    <property type="entry name" value="Alanine--tRNA ligase"/>
    <property type="match status" value="1"/>
</dbReference>
<dbReference type="SUPFAM" id="SSF55681">
    <property type="entry name" value="Class II aaRS and biotin synthetases"/>
    <property type="match status" value="1"/>
</dbReference>
<gene>
    <name evidence="11" type="primary">alaS</name>
    <name evidence="14" type="ORF">HMPREF2086_00145</name>
</gene>
<dbReference type="InterPro" id="IPR018162">
    <property type="entry name" value="Ala-tRNA-ligase_IIc_anticod-bd"/>
</dbReference>
<dbReference type="GO" id="GO:0000049">
    <property type="term" value="F:tRNA binding"/>
    <property type="evidence" value="ECO:0007669"/>
    <property type="project" value="UniProtKB-KW"/>
</dbReference>
<comment type="similarity">
    <text evidence="1 11">Belongs to the class-II aminoacyl-tRNA synthetase family.</text>
</comment>
<dbReference type="GO" id="GO:0045892">
    <property type="term" value="P:negative regulation of DNA-templated transcription"/>
    <property type="evidence" value="ECO:0007669"/>
    <property type="project" value="TreeGrafter"/>
</dbReference>
<evidence type="ECO:0000256" key="6">
    <source>
        <dbReference type="ARBA" id="ARBA00022833"/>
    </source>
</evidence>
<dbReference type="GO" id="GO:0006419">
    <property type="term" value="P:alanyl-tRNA aminoacylation"/>
    <property type="evidence" value="ECO:0007669"/>
    <property type="project" value="UniProtKB-UniRule"/>
</dbReference>
<keyword evidence="2 11" id="KW-0820">tRNA-binding</keyword>
<keyword evidence="7 11" id="KW-0067">ATP-binding</keyword>
<evidence type="ECO:0000313" key="14">
    <source>
        <dbReference type="EMBL" id="ETD24811.1"/>
    </source>
</evidence>